<feature type="transmembrane region" description="Helical" evidence="1">
    <location>
        <begin position="261"/>
        <end position="284"/>
    </location>
</feature>
<evidence type="ECO:0000259" key="3">
    <source>
        <dbReference type="Pfam" id="PF19040"/>
    </source>
</evidence>
<evidence type="ECO:0000259" key="2">
    <source>
        <dbReference type="Pfam" id="PF01757"/>
    </source>
</evidence>
<dbReference type="Pfam" id="PF01757">
    <property type="entry name" value="Acyl_transf_3"/>
    <property type="match status" value="1"/>
</dbReference>
<dbReference type="InterPro" id="IPR050879">
    <property type="entry name" value="Acyltransferase_3"/>
</dbReference>
<feature type="domain" description="SGNH" evidence="3">
    <location>
        <begin position="420"/>
        <end position="643"/>
    </location>
</feature>
<dbReference type="GO" id="GO:0016787">
    <property type="term" value="F:hydrolase activity"/>
    <property type="evidence" value="ECO:0007669"/>
    <property type="project" value="UniProtKB-KW"/>
</dbReference>
<keyword evidence="5" id="KW-1185">Reference proteome</keyword>
<organism evidence="4 5">
    <name type="scientific">Marinobacter pelagius</name>
    <dbReference type="NCBI Taxonomy" id="379482"/>
    <lineage>
        <taxon>Bacteria</taxon>
        <taxon>Pseudomonadati</taxon>
        <taxon>Pseudomonadota</taxon>
        <taxon>Gammaproteobacteria</taxon>
        <taxon>Pseudomonadales</taxon>
        <taxon>Marinobacteraceae</taxon>
        <taxon>Marinobacter</taxon>
    </lineage>
</organism>
<keyword evidence="4" id="KW-0808">Transferase</keyword>
<feature type="transmembrane region" description="Helical" evidence="1">
    <location>
        <begin position="77"/>
        <end position="97"/>
    </location>
</feature>
<feature type="transmembrane region" description="Helical" evidence="1">
    <location>
        <begin position="12"/>
        <end position="30"/>
    </location>
</feature>
<dbReference type="Pfam" id="PF19040">
    <property type="entry name" value="SGNH"/>
    <property type="match status" value="1"/>
</dbReference>
<dbReference type="GO" id="GO:0016020">
    <property type="term" value="C:membrane"/>
    <property type="evidence" value="ECO:0007669"/>
    <property type="project" value="TreeGrafter"/>
</dbReference>
<protein>
    <submittedName>
        <fullName evidence="4">Peptidoglycan/LPS O-acetylase OafA/YrhL, contains acyltransferase and SGNH-hydrolase domains</fullName>
    </submittedName>
</protein>
<evidence type="ECO:0000313" key="4">
    <source>
        <dbReference type="EMBL" id="SFM88673.1"/>
    </source>
</evidence>
<keyword evidence="1" id="KW-0472">Membrane</keyword>
<dbReference type="AlphaFoldDB" id="A0A1I4UIY2"/>
<feature type="transmembrane region" description="Helical" evidence="1">
    <location>
        <begin position="328"/>
        <end position="347"/>
    </location>
</feature>
<proteinExistence type="predicted"/>
<dbReference type="GO" id="GO:0009103">
    <property type="term" value="P:lipopolysaccharide biosynthetic process"/>
    <property type="evidence" value="ECO:0007669"/>
    <property type="project" value="TreeGrafter"/>
</dbReference>
<dbReference type="EMBL" id="FOUR01000003">
    <property type="protein sequence ID" value="SFM88673.1"/>
    <property type="molecule type" value="Genomic_DNA"/>
</dbReference>
<keyword evidence="1" id="KW-1133">Transmembrane helix</keyword>
<accession>A0A1I4UIY2</accession>
<dbReference type="GO" id="GO:0016747">
    <property type="term" value="F:acyltransferase activity, transferring groups other than amino-acyl groups"/>
    <property type="evidence" value="ECO:0007669"/>
    <property type="project" value="InterPro"/>
</dbReference>
<dbReference type="PANTHER" id="PTHR23028:SF53">
    <property type="entry name" value="ACYL_TRANSF_3 DOMAIN-CONTAINING PROTEIN"/>
    <property type="match status" value="1"/>
</dbReference>
<dbReference type="InterPro" id="IPR002656">
    <property type="entry name" value="Acyl_transf_3_dom"/>
</dbReference>
<keyword evidence="4" id="KW-0378">Hydrolase</keyword>
<keyword evidence="1" id="KW-0812">Transmembrane</keyword>
<feature type="transmembrane region" description="Helical" evidence="1">
    <location>
        <begin position="151"/>
        <end position="170"/>
    </location>
</feature>
<feature type="transmembrane region" description="Helical" evidence="1">
    <location>
        <begin position="359"/>
        <end position="382"/>
    </location>
</feature>
<dbReference type="InterPro" id="IPR043968">
    <property type="entry name" value="SGNH"/>
</dbReference>
<feature type="domain" description="Acyltransferase 3" evidence="2">
    <location>
        <begin position="10"/>
        <end position="342"/>
    </location>
</feature>
<reference evidence="5" key="1">
    <citation type="submission" date="2016-10" db="EMBL/GenBank/DDBJ databases">
        <authorList>
            <person name="Varghese N."/>
            <person name="Submissions S."/>
        </authorList>
    </citation>
    <scope>NUCLEOTIDE SEQUENCE [LARGE SCALE GENOMIC DNA]</scope>
    <source>
        <strain evidence="5">CGMCC 1.6775</strain>
    </source>
</reference>
<feature type="transmembrane region" description="Helical" evidence="1">
    <location>
        <begin position="177"/>
        <end position="195"/>
    </location>
</feature>
<feature type="transmembrane region" description="Helical" evidence="1">
    <location>
        <begin position="201"/>
        <end position="223"/>
    </location>
</feature>
<feature type="transmembrane region" description="Helical" evidence="1">
    <location>
        <begin position="36"/>
        <end position="56"/>
    </location>
</feature>
<evidence type="ECO:0000256" key="1">
    <source>
        <dbReference type="SAM" id="Phobius"/>
    </source>
</evidence>
<name>A0A1I4UIY2_9GAMM</name>
<feature type="transmembrane region" description="Helical" evidence="1">
    <location>
        <begin position="235"/>
        <end position="255"/>
    </location>
</feature>
<feature type="transmembrane region" description="Helical" evidence="1">
    <location>
        <begin position="296"/>
        <end position="322"/>
    </location>
</feature>
<evidence type="ECO:0000313" key="5">
    <source>
        <dbReference type="Proteomes" id="UP000199339"/>
    </source>
</evidence>
<sequence>MKPRHTHRIPEIEGLRAIAVLAVVLYHAGVTGLSGGFTGVDVFFVISGYVFTRLLLHELAAQGSIDLFSFYAKRAKRLFPALLFMVVAVCSLSFILLSPTEQETQQNSAIASLIWANNLYLSFSDSGYFDPAQEYNLFLHTWSLGVEEQFYLLWPFFLLAGSGVLVNRYMAPDMPRLFRLLTLAAVLGFCFSVFLTLTNPVWAFFLPISRVWQFSLGALIVVSDRIVSREMLRRNLVISIQMLGGILLCVSFFYLHKEYSYPGVFALLPSLGCAMIIFSLKFNFDTPLNRVLRSKIFITIGGLSYSWYLWHWPVLVFGWILIEPFSGLNIFLVCASLMIASFSYRYVETPFRYSVFGQLKPIGVLLVFASVSVLAWGAAGAWKERTGELIASSDQGSDTWATIDFPAIYELGCDDWFHSSDVKYCTFGSEKAKRTAVLVGDSIAAQWFPALNELFSHGDWRLVVATKSSCPMIQRPFFYERINRYFTECEEWRKKVIATLEQYEPTIIFLGSSSGYPYSRKEWEESGMPIVRAFANIAEGQLMMISPTPKLGFSGPECVSRNRWAPAFVERNCSTQLGSKAPPLNQALEYYKEAVNKVTVLNFNNLVCPEGVCSAKRDNIFVYRDSSHLTASFVNLLTPQIRQIIRDAGVPGL</sequence>
<dbReference type="PANTHER" id="PTHR23028">
    <property type="entry name" value="ACETYLTRANSFERASE"/>
    <property type="match status" value="1"/>
</dbReference>
<keyword evidence="4" id="KW-0012">Acyltransferase</keyword>
<gene>
    <name evidence="4" type="ORF">SAMN04487961_1418</name>
</gene>
<dbReference type="Proteomes" id="UP000199339">
    <property type="component" value="Unassembled WGS sequence"/>
</dbReference>
<dbReference type="RefSeq" id="WP_175497215.1">
    <property type="nucleotide sequence ID" value="NZ_FOUR01000003.1"/>
</dbReference>